<feature type="coiled-coil region" evidence="4">
    <location>
        <begin position="52"/>
        <end position="100"/>
    </location>
</feature>
<dbReference type="PRINTS" id="PR00007">
    <property type="entry name" value="COMPLEMNTC1Q"/>
</dbReference>
<evidence type="ECO:0000256" key="2">
    <source>
        <dbReference type="ARBA" id="ARBA00022525"/>
    </source>
</evidence>
<evidence type="ECO:0000313" key="8">
    <source>
        <dbReference type="Proteomes" id="UP001591681"/>
    </source>
</evidence>
<comment type="subcellular location">
    <subcellularLocation>
        <location evidence="1">Secreted</location>
    </subcellularLocation>
</comment>
<dbReference type="SUPFAM" id="SSF49842">
    <property type="entry name" value="TNF-like"/>
    <property type="match status" value="1"/>
</dbReference>
<keyword evidence="3 5" id="KW-0732">Signal</keyword>
<evidence type="ECO:0000256" key="4">
    <source>
        <dbReference type="SAM" id="Coils"/>
    </source>
</evidence>
<protein>
    <recommendedName>
        <fullName evidence="6">C1q domain-containing protein</fullName>
    </recommendedName>
</protein>
<evidence type="ECO:0000259" key="6">
    <source>
        <dbReference type="PROSITE" id="PS50871"/>
    </source>
</evidence>
<keyword evidence="2" id="KW-0964">Secreted</keyword>
<dbReference type="InterPro" id="IPR008983">
    <property type="entry name" value="Tumour_necrosis_fac-like_dom"/>
</dbReference>
<dbReference type="Proteomes" id="UP001591681">
    <property type="component" value="Unassembled WGS sequence"/>
</dbReference>
<dbReference type="PROSITE" id="PS50871">
    <property type="entry name" value="C1Q"/>
    <property type="match status" value="1"/>
</dbReference>
<evidence type="ECO:0000256" key="1">
    <source>
        <dbReference type="ARBA" id="ARBA00004613"/>
    </source>
</evidence>
<sequence length="258" mass="28629">MKTPGAVLLLLCSGLLVVVAESGGVQHKDAASIQQTCQPDIHTVLRDMTGLIAEQRVELRHTKTQLEAMETRLRASEKTLEEQRSIIRELKEKQEEQRSVTREQAAALRVTGSQVEEMRRDREERKVSFFTALGDGYFGPSDVANPLVFKEVITNIGSAYNPNTGVFTAPVRGVYHFVLILYGDGHASIPTGASLYKNGNYIVIAYSKQPSQYVKPSNVASLVLEVGDVVYVKLHPKAWVRDNGSRHTTFSGHLLFTM</sequence>
<dbReference type="EMBL" id="JBHFQA010000002">
    <property type="protein sequence ID" value="KAL2102953.1"/>
    <property type="molecule type" value="Genomic_DNA"/>
</dbReference>
<gene>
    <name evidence="7" type="ORF">ACEWY4_002121</name>
</gene>
<reference evidence="7 8" key="1">
    <citation type="submission" date="2024-09" db="EMBL/GenBank/DDBJ databases">
        <title>A chromosome-level genome assembly of Gray's grenadier anchovy, Coilia grayii.</title>
        <authorList>
            <person name="Fu Z."/>
        </authorList>
    </citation>
    <scope>NUCLEOTIDE SEQUENCE [LARGE SCALE GENOMIC DNA]</scope>
    <source>
        <strain evidence="7">G4</strain>
        <tissue evidence="7">Muscle</tissue>
    </source>
</reference>
<dbReference type="AlphaFoldDB" id="A0ABD1KUW3"/>
<dbReference type="Pfam" id="PF00386">
    <property type="entry name" value="C1q"/>
    <property type="match status" value="1"/>
</dbReference>
<evidence type="ECO:0000313" key="7">
    <source>
        <dbReference type="EMBL" id="KAL2102953.1"/>
    </source>
</evidence>
<dbReference type="PANTHER" id="PTHR22923">
    <property type="entry name" value="CEREBELLIN-RELATED"/>
    <property type="match status" value="1"/>
</dbReference>
<keyword evidence="8" id="KW-1185">Reference proteome</keyword>
<dbReference type="InterPro" id="IPR050822">
    <property type="entry name" value="Cerebellin_Synaptic_Org"/>
</dbReference>
<feature type="signal peptide" evidence="5">
    <location>
        <begin position="1"/>
        <end position="20"/>
    </location>
</feature>
<proteinExistence type="predicted"/>
<evidence type="ECO:0000256" key="3">
    <source>
        <dbReference type="ARBA" id="ARBA00022729"/>
    </source>
</evidence>
<accession>A0ABD1KUW3</accession>
<dbReference type="InterPro" id="IPR001073">
    <property type="entry name" value="C1q_dom"/>
</dbReference>
<organism evidence="7 8">
    <name type="scientific">Coilia grayii</name>
    <name type="common">Gray's grenadier anchovy</name>
    <dbReference type="NCBI Taxonomy" id="363190"/>
    <lineage>
        <taxon>Eukaryota</taxon>
        <taxon>Metazoa</taxon>
        <taxon>Chordata</taxon>
        <taxon>Craniata</taxon>
        <taxon>Vertebrata</taxon>
        <taxon>Euteleostomi</taxon>
        <taxon>Actinopterygii</taxon>
        <taxon>Neopterygii</taxon>
        <taxon>Teleostei</taxon>
        <taxon>Clupei</taxon>
        <taxon>Clupeiformes</taxon>
        <taxon>Clupeoidei</taxon>
        <taxon>Engraulidae</taxon>
        <taxon>Coilinae</taxon>
        <taxon>Coilia</taxon>
    </lineage>
</organism>
<comment type="caution">
    <text evidence="7">The sequence shown here is derived from an EMBL/GenBank/DDBJ whole genome shotgun (WGS) entry which is preliminary data.</text>
</comment>
<keyword evidence="4" id="KW-0175">Coiled coil</keyword>
<feature type="chain" id="PRO_5044884566" description="C1q domain-containing protein" evidence="5">
    <location>
        <begin position="21"/>
        <end position="258"/>
    </location>
</feature>
<feature type="domain" description="C1q" evidence="6">
    <location>
        <begin position="122"/>
        <end position="258"/>
    </location>
</feature>
<dbReference type="SMART" id="SM00110">
    <property type="entry name" value="C1Q"/>
    <property type="match status" value="1"/>
</dbReference>
<dbReference type="PANTHER" id="PTHR22923:SF102">
    <property type="entry name" value="CEREBELLIN 13-RELATED"/>
    <property type="match status" value="1"/>
</dbReference>
<name>A0ABD1KUW3_9TELE</name>
<dbReference type="GO" id="GO:0005576">
    <property type="term" value="C:extracellular region"/>
    <property type="evidence" value="ECO:0007669"/>
    <property type="project" value="UniProtKB-SubCell"/>
</dbReference>
<evidence type="ECO:0000256" key="5">
    <source>
        <dbReference type="SAM" id="SignalP"/>
    </source>
</evidence>
<dbReference type="Gene3D" id="2.60.120.40">
    <property type="match status" value="1"/>
</dbReference>